<protein>
    <submittedName>
        <fullName evidence="3">Uncharacterized protein</fullName>
    </submittedName>
</protein>
<dbReference type="OrthoDB" id="4369104at2759"/>
<feature type="compositionally biased region" description="Basic and acidic residues" evidence="1">
    <location>
        <begin position="55"/>
        <end position="66"/>
    </location>
</feature>
<dbReference type="AlphaFoldDB" id="A0A135L9J1"/>
<organism evidence="3 4">
    <name type="scientific">Penicillium patulum</name>
    <name type="common">Penicillium griseofulvum</name>
    <dbReference type="NCBI Taxonomy" id="5078"/>
    <lineage>
        <taxon>Eukaryota</taxon>
        <taxon>Fungi</taxon>
        <taxon>Dikarya</taxon>
        <taxon>Ascomycota</taxon>
        <taxon>Pezizomycotina</taxon>
        <taxon>Eurotiomycetes</taxon>
        <taxon>Eurotiomycetidae</taxon>
        <taxon>Eurotiales</taxon>
        <taxon>Aspergillaceae</taxon>
        <taxon>Penicillium</taxon>
    </lineage>
</organism>
<accession>A0A135L9J1</accession>
<feature type="region of interest" description="Disordered" evidence="1">
    <location>
        <begin position="53"/>
        <end position="133"/>
    </location>
</feature>
<feature type="chain" id="PRO_5007800367" evidence="2">
    <location>
        <begin position="22"/>
        <end position="133"/>
    </location>
</feature>
<name>A0A135L9J1_PENPA</name>
<evidence type="ECO:0000256" key="2">
    <source>
        <dbReference type="SAM" id="SignalP"/>
    </source>
</evidence>
<dbReference type="OMA" id="EFHANNQ"/>
<keyword evidence="2" id="KW-0732">Signal</keyword>
<sequence length="133" mass="14836">MRYSIINTLLLLAISPVSVLALPIDPNDLAGQWDPSGLYRKGQWQHGVFVANNGDTKHSQLEKDGQWVDNNNNNGQYDPSQNGWTDANGQWHTNNQSGWTDSNGEFHANNQNEQNNQNGWTDSNGQWHGTSSS</sequence>
<proteinExistence type="predicted"/>
<dbReference type="GeneID" id="63706406"/>
<evidence type="ECO:0000256" key="1">
    <source>
        <dbReference type="SAM" id="MobiDB-lite"/>
    </source>
</evidence>
<feature type="compositionally biased region" description="Low complexity" evidence="1">
    <location>
        <begin position="109"/>
        <end position="118"/>
    </location>
</feature>
<dbReference type="RefSeq" id="XP_040644162.1">
    <property type="nucleotide sequence ID" value="XM_040791106.1"/>
</dbReference>
<evidence type="ECO:0000313" key="3">
    <source>
        <dbReference type="EMBL" id="KXG45626.1"/>
    </source>
</evidence>
<feature type="compositionally biased region" description="Polar residues" evidence="1">
    <location>
        <begin position="68"/>
        <end position="103"/>
    </location>
</feature>
<comment type="caution">
    <text evidence="3">The sequence shown here is derived from an EMBL/GenBank/DDBJ whole genome shotgun (WGS) entry which is preliminary data.</text>
</comment>
<evidence type="ECO:0000313" key="4">
    <source>
        <dbReference type="Proteomes" id="UP000070168"/>
    </source>
</evidence>
<feature type="compositionally biased region" description="Polar residues" evidence="1">
    <location>
        <begin position="119"/>
        <end position="133"/>
    </location>
</feature>
<dbReference type="STRING" id="5078.A0A135L9J1"/>
<gene>
    <name evidence="3" type="ORF">PGRI_033930</name>
</gene>
<reference evidence="3 4" key="1">
    <citation type="journal article" date="2016" name="BMC Genomics">
        <title>Genome sequencing and secondary metabolism of the postharvest pathogen Penicillium griseofulvum.</title>
        <authorList>
            <person name="Banani H."/>
            <person name="Marcet-Houben M."/>
            <person name="Ballester A.R."/>
            <person name="Abbruscato P."/>
            <person name="Gonzalez-Candelas L."/>
            <person name="Gabaldon T."/>
            <person name="Spadaro D."/>
        </authorList>
    </citation>
    <scope>NUCLEOTIDE SEQUENCE [LARGE SCALE GENOMIC DNA]</scope>
    <source>
        <strain evidence="3 4">PG3</strain>
    </source>
</reference>
<keyword evidence="4" id="KW-1185">Reference proteome</keyword>
<dbReference type="EMBL" id="LHQR01000070">
    <property type="protein sequence ID" value="KXG45626.1"/>
    <property type="molecule type" value="Genomic_DNA"/>
</dbReference>
<dbReference type="Proteomes" id="UP000070168">
    <property type="component" value="Unassembled WGS sequence"/>
</dbReference>
<feature type="signal peptide" evidence="2">
    <location>
        <begin position="1"/>
        <end position="21"/>
    </location>
</feature>